<evidence type="ECO:0000313" key="2">
    <source>
        <dbReference type="Proteomes" id="UP001257234"/>
    </source>
</evidence>
<dbReference type="RefSeq" id="WP_309561962.1">
    <property type="nucleotide sequence ID" value="NZ_JAVJIU010000004.1"/>
</dbReference>
<gene>
    <name evidence="1" type="ORF">RE431_10635</name>
</gene>
<evidence type="ECO:0000313" key="1">
    <source>
        <dbReference type="EMBL" id="MDR5591093.1"/>
    </source>
</evidence>
<dbReference type="EMBL" id="JAVJIU010000004">
    <property type="protein sequence ID" value="MDR5591093.1"/>
    <property type="molecule type" value="Genomic_DNA"/>
</dbReference>
<accession>A0ABU1ERS2</accession>
<comment type="caution">
    <text evidence="1">The sequence shown here is derived from an EMBL/GenBank/DDBJ whole genome shotgun (WGS) entry which is preliminary data.</text>
</comment>
<proteinExistence type="predicted"/>
<dbReference type="Proteomes" id="UP001257234">
    <property type="component" value="Unassembled WGS sequence"/>
</dbReference>
<dbReference type="PROSITE" id="PS51257">
    <property type="entry name" value="PROKAR_LIPOPROTEIN"/>
    <property type="match status" value="1"/>
</dbReference>
<organism evidence="1 2">
    <name type="scientific">Christiangramia sediminicola</name>
    <dbReference type="NCBI Taxonomy" id="3073267"/>
    <lineage>
        <taxon>Bacteria</taxon>
        <taxon>Pseudomonadati</taxon>
        <taxon>Bacteroidota</taxon>
        <taxon>Flavobacteriia</taxon>
        <taxon>Flavobacteriales</taxon>
        <taxon>Flavobacteriaceae</taxon>
        <taxon>Christiangramia</taxon>
    </lineage>
</organism>
<name>A0ABU1ERS2_9FLAO</name>
<reference evidence="2" key="1">
    <citation type="submission" date="2023-07" db="EMBL/GenBank/DDBJ databases">
        <title>Christiangramia sp. SM2212., a novel bacterium of the family Flavobacteriaceae isolated from the sea sediment.</title>
        <authorList>
            <person name="Wang J."/>
            <person name="Zhang X."/>
        </authorList>
    </citation>
    <scope>NUCLEOTIDE SEQUENCE [LARGE SCALE GENOMIC DNA]</scope>
    <source>
        <strain evidence="2">SM2212</strain>
    </source>
</reference>
<sequence length="203" mass="23338">MQNTLKIIVSFFLIGIVGCGKEDVEPPESPYLGYYKVISFTSDVAIDINQDGVAEYDFVKELDKAWFENDMNMMGEHHISIRSSSHGADVLWVRSNGMPFDSYRPNLPYLFMRFGPEGTAKYLTIEDGQVVSFETQEAPTDIDRPEYAEAFPRYTSFQFLDANTLETKMNQKFYDEEKEVWKDVSLIAVLSKITDPDYIPVNY</sequence>
<protein>
    <submittedName>
        <fullName evidence="1">Uncharacterized protein</fullName>
    </submittedName>
</protein>
<keyword evidence="2" id="KW-1185">Reference proteome</keyword>